<keyword evidence="5" id="KW-0963">Cytoplasm</keyword>
<evidence type="ECO:0000313" key="15">
    <source>
        <dbReference type="Proteomes" id="UP001430584"/>
    </source>
</evidence>
<evidence type="ECO:0000259" key="13">
    <source>
        <dbReference type="Pfam" id="PF11566"/>
    </source>
</evidence>
<feature type="compositionally biased region" description="Polar residues" evidence="11">
    <location>
        <begin position="210"/>
        <end position="219"/>
    </location>
</feature>
<evidence type="ECO:0008006" key="16">
    <source>
        <dbReference type="Google" id="ProtNLM"/>
    </source>
</evidence>
<evidence type="ECO:0000259" key="12">
    <source>
        <dbReference type="Pfam" id="PF08577"/>
    </source>
</evidence>
<dbReference type="Pfam" id="PF08577">
    <property type="entry name" value="PI31_Prot_C"/>
    <property type="match status" value="1"/>
</dbReference>
<feature type="compositionally biased region" description="Low complexity" evidence="11">
    <location>
        <begin position="395"/>
        <end position="404"/>
    </location>
</feature>
<feature type="compositionally biased region" description="Gly residues" evidence="11">
    <location>
        <begin position="379"/>
        <end position="390"/>
    </location>
</feature>
<comment type="caution">
    <text evidence="14">The sequence shown here is derived from an EMBL/GenBank/DDBJ whole genome shotgun (WGS) entry which is preliminary data.</text>
</comment>
<proteinExistence type="inferred from homology"/>
<dbReference type="PANTHER" id="PTHR13266">
    <property type="entry name" value="PROTEASOME INHIBITOR"/>
    <property type="match status" value="1"/>
</dbReference>
<evidence type="ECO:0000256" key="1">
    <source>
        <dbReference type="ARBA" id="ARBA00004240"/>
    </source>
</evidence>
<keyword evidence="15" id="KW-1185">Reference proteome</keyword>
<dbReference type="Gene3D" id="3.40.1000.30">
    <property type="match status" value="1"/>
</dbReference>
<accession>A0ABR3C6V9</accession>
<keyword evidence="9" id="KW-0007">Acetylation</keyword>
<reference evidence="14 15" key="1">
    <citation type="submission" date="2024-02" db="EMBL/GenBank/DDBJ databases">
        <title>De novo assembly and annotation of 12 fungi associated with fruit tree decline syndrome in Ontario, Canada.</title>
        <authorList>
            <person name="Sulman M."/>
            <person name="Ellouze W."/>
            <person name="Ilyukhin E."/>
        </authorList>
    </citation>
    <scope>NUCLEOTIDE SEQUENCE [LARGE SCALE GENOMIC DNA]</scope>
    <source>
        <strain evidence="14 15">FDS-637</strain>
    </source>
</reference>
<evidence type="ECO:0000256" key="8">
    <source>
        <dbReference type="ARBA" id="ARBA00022942"/>
    </source>
</evidence>
<evidence type="ECO:0000256" key="10">
    <source>
        <dbReference type="ARBA" id="ARBA00024805"/>
    </source>
</evidence>
<comment type="function">
    <text evidence="10">Plays an important role in control of proteasome function. Inhibits the hydrolysis of protein and peptide substrates by the 20S proteasome. Also inhibits the activation of the proteasome by the proteasome regulatory proteins PA700 and PA28.</text>
</comment>
<keyword evidence="8" id="KW-0647">Proteasome</keyword>
<dbReference type="EMBL" id="JAJVCZ030000009">
    <property type="protein sequence ID" value="KAL0256338.1"/>
    <property type="molecule type" value="Genomic_DNA"/>
</dbReference>
<dbReference type="InterPro" id="IPR021625">
    <property type="entry name" value="PI31_Prot_N"/>
</dbReference>
<dbReference type="Pfam" id="PF11566">
    <property type="entry name" value="PI31_Prot_N"/>
    <property type="match status" value="1"/>
</dbReference>
<evidence type="ECO:0000256" key="9">
    <source>
        <dbReference type="ARBA" id="ARBA00022990"/>
    </source>
</evidence>
<evidence type="ECO:0000256" key="2">
    <source>
        <dbReference type="ARBA" id="ARBA00004496"/>
    </source>
</evidence>
<gene>
    <name evidence="14" type="ORF">SLS55_008732</name>
</gene>
<dbReference type="Proteomes" id="UP001430584">
    <property type="component" value="Unassembled WGS sequence"/>
</dbReference>
<feature type="region of interest" description="Disordered" evidence="11">
    <location>
        <begin position="203"/>
        <end position="284"/>
    </location>
</feature>
<evidence type="ECO:0000313" key="14">
    <source>
        <dbReference type="EMBL" id="KAL0256338.1"/>
    </source>
</evidence>
<organism evidence="14 15">
    <name type="scientific">Diplodia seriata</name>
    <dbReference type="NCBI Taxonomy" id="420778"/>
    <lineage>
        <taxon>Eukaryota</taxon>
        <taxon>Fungi</taxon>
        <taxon>Dikarya</taxon>
        <taxon>Ascomycota</taxon>
        <taxon>Pezizomycotina</taxon>
        <taxon>Dothideomycetes</taxon>
        <taxon>Dothideomycetes incertae sedis</taxon>
        <taxon>Botryosphaeriales</taxon>
        <taxon>Botryosphaeriaceae</taxon>
        <taxon>Diplodia</taxon>
    </lineage>
</organism>
<comment type="subcellular location">
    <subcellularLocation>
        <location evidence="2">Cytoplasm</location>
    </subcellularLocation>
    <subcellularLocation>
        <location evidence="1">Endoplasmic reticulum</location>
    </subcellularLocation>
</comment>
<evidence type="ECO:0000256" key="3">
    <source>
        <dbReference type="ARBA" id="ARBA00006405"/>
    </source>
</evidence>
<evidence type="ECO:0000256" key="6">
    <source>
        <dbReference type="ARBA" id="ARBA00022553"/>
    </source>
</evidence>
<name>A0ABR3C6V9_9PEZI</name>
<protein>
    <recommendedName>
        <fullName evidence="16">Proteasome inhibitor PI31 subunit</fullName>
    </recommendedName>
</protein>
<feature type="region of interest" description="Disordered" evidence="11">
    <location>
        <begin position="344"/>
        <end position="404"/>
    </location>
</feature>
<evidence type="ECO:0000256" key="5">
    <source>
        <dbReference type="ARBA" id="ARBA00022490"/>
    </source>
</evidence>
<evidence type="ECO:0000256" key="7">
    <source>
        <dbReference type="ARBA" id="ARBA00022824"/>
    </source>
</evidence>
<dbReference type="InterPro" id="IPR013886">
    <property type="entry name" value="PI31_Prot_C"/>
</dbReference>
<comment type="similarity">
    <text evidence="3">Belongs to the proteasome inhibitor PI31 family.</text>
</comment>
<dbReference type="InterPro" id="IPR045128">
    <property type="entry name" value="PI31-like"/>
</dbReference>
<keyword evidence="7" id="KW-0256">Endoplasmic reticulum</keyword>
<keyword evidence="4" id="KW-0488">Methylation</keyword>
<evidence type="ECO:0000256" key="11">
    <source>
        <dbReference type="SAM" id="MobiDB-lite"/>
    </source>
</evidence>
<dbReference type="RefSeq" id="XP_066629367.1">
    <property type="nucleotide sequence ID" value="XM_066780138.1"/>
</dbReference>
<dbReference type="PANTHER" id="PTHR13266:SF1">
    <property type="entry name" value="PROTEASOME INHIBITOR PI31 SUBUNIT"/>
    <property type="match status" value="1"/>
</dbReference>
<sequence length="404" mass="42382">MLMANTAGNPLSAGSLALFMASSLPRDASPQIKNPFDAVALAVHAGMISVGFRLIGLGEDHKIGKWFQPNSVRGTHLQLPEASSDAHDPHALPAAWNASSFYAFRYAHDQSSMEYLVKVNRLGTKAVILAVGLGDDKTASFEVVARDYISESSVPATPLPGAEAAVDNASKIIQDIFISPGRLTDLGALFKLSVLQKVAPGLRKEGYEETASTEGSGADNSGGRHNNPPLRGDPNAPSYDPLREDPQPPPARPHPLDDPLAEPPRRPLPAGDFPPPGFEDEYEINRPARGVPGRIPLGHYGESDLYPAGLGPHDPMNWGGIGGGIRGGPTGGMHPTFDDPLFAGRGGRGVGFDPQAPPGARYDPVNPGDQPRDPLRGGRFPGGGGFGGGGPPNPFGGFNNSDFI</sequence>
<dbReference type="GeneID" id="92012817"/>
<feature type="domain" description="PI31 proteasome regulator N-terminal" evidence="13">
    <location>
        <begin position="29"/>
        <end position="205"/>
    </location>
</feature>
<evidence type="ECO:0000256" key="4">
    <source>
        <dbReference type="ARBA" id="ARBA00022481"/>
    </source>
</evidence>
<keyword evidence="6" id="KW-0597">Phosphoprotein</keyword>
<feature type="domain" description="PI31 proteasome regulator C-terminal" evidence="12">
    <location>
        <begin position="300"/>
        <end position="367"/>
    </location>
</feature>